<protein>
    <recommendedName>
        <fullName evidence="2">non-specific serine/threonine protein kinase</fullName>
        <ecNumber evidence="2">2.7.11.1</ecNumber>
    </recommendedName>
</protein>
<dbReference type="GeneTree" id="ENSGT00950000182996"/>
<dbReference type="GO" id="GO:0043066">
    <property type="term" value="P:negative regulation of apoptotic process"/>
    <property type="evidence" value="ECO:0007669"/>
    <property type="project" value="TreeGrafter"/>
</dbReference>
<comment type="catalytic activity">
    <reaction evidence="8">
        <text>L-threonyl-[protein] + ATP = O-phospho-L-threonyl-[protein] + ADP + H(+)</text>
        <dbReference type="Rhea" id="RHEA:46608"/>
        <dbReference type="Rhea" id="RHEA-COMP:11060"/>
        <dbReference type="Rhea" id="RHEA-COMP:11605"/>
        <dbReference type="ChEBI" id="CHEBI:15378"/>
        <dbReference type="ChEBI" id="CHEBI:30013"/>
        <dbReference type="ChEBI" id="CHEBI:30616"/>
        <dbReference type="ChEBI" id="CHEBI:61977"/>
        <dbReference type="ChEBI" id="CHEBI:456216"/>
        <dbReference type="EC" id="2.7.11.1"/>
    </reaction>
</comment>
<comment type="catalytic activity">
    <reaction evidence="9">
        <text>L-seryl-[protein] + ATP = O-phospho-L-seryl-[protein] + ADP + H(+)</text>
        <dbReference type="Rhea" id="RHEA:17989"/>
        <dbReference type="Rhea" id="RHEA-COMP:9863"/>
        <dbReference type="Rhea" id="RHEA-COMP:11604"/>
        <dbReference type="ChEBI" id="CHEBI:15378"/>
        <dbReference type="ChEBI" id="CHEBI:29999"/>
        <dbReference type="ChEBI" id="CHEBI:30616"/>
        <dbReference type="ChEBI" id="CHEBI:83421"/>
        <dbReference type="ChEBI" id="CHEBI:456216"/>
        <dbReference type="EC" id="2.7.11.1"/>
    </reaction>
</comment>
<dbReference type="PROSITE" id="PS00108">
    <property type="entry name" value="PROTEIN_KINASE_ST"/>
    <property type="match status" value="1"/>
</dbReference>
<keyword evidence="3" id="KW-0723">Serine/threonine-protein kinase</keyword>
<evidence type="ECO:0000256" key="10">
    <source>
        <dbReference type="SAM" id="MobiDB-lite"/>
    </source>
</evidence>
<evidence type="ECO:0000256" key="4">
    <source>
        <dbReference type="ARBA" id="ARBA00022679"/>
    </source>
</evidence>
<dbReference type="GO" id="GO:0004674">
    <property type="term" value="F:protein serine/threonine kinase activity"/>
    <property type="evidence" value="ECO:0007669"/>
    <property type="project" value="UniProtKB-KW"/>
</dbReference>
<organism evidence="12 13">
    <name type="scientific">Esox lucius</name>
    <name type="common">Northern pike</name>
    <dbReference type="NCBI Taxonomy" id="8010"/>
    <lineage>
        <taxon>Eukaryota</taxon>
        <taxon>Metazoa</taxon>
        <taxon>Chordata</taxon>
        <taxon>Craniata</taxon>
        <taxon>Vertebrata</taxon>
        <taxon>Euteleostomi</taxon>
        <taxon>Actinopterygii</taxon>
        <taxon>Neopterygii</taxon>
        <taxon>Teleostei</taxon>
        <taxon>Protacanthopterygii</taxon>
        <taxon>Esociformes</taxon>
        <taxon>Esocidae</taxon>
        <taxon>Esox</taxon>
    </lineage>
</organism>
<dbReference type="Pfam" id="PF00069">
    <property type="entry name" value="Pkinase"/>
    <property type="match status" value="1"/>
</dbReference>
<dbReference type="InterPro" id="IPR008271">
    <property type="entry name" value="Ser/Thr_kinase_AS"/>
</dbReference>
<feature type="region of interest" description="Disordered" evidence="10">
    <location>
        <begin position="95"/>
        <end position="122"/>
    </location>
</feature>
<dbReference type="Gene3D" id="3.30.200.20">
    <property type="entry name" value="Phosphorylase Kinase, domain 1"/>
    <property type="match status" value="1"/>
</dbReference>
<dbReference type="PANTHER" id="PTHR22984">
    <property type="entry name" value="SERINE/THREONINE-PROTEIN KINASE PIM"/>
    <property type="match status" value="1"/>
</dbReference>
<dbReference type="Proteomes" id="UP000265140">
    <property type="component" value="Chromosome 21"/>
</dbReference>
<evidence type="ECO:0000256" key="5">
    <source>
        <dbReference type="ARBA" id="ARBA00022741"/>
    </source>
</evidence>
<accession>A0A3P8ZPW1</accession>
<keyword evidence="13" id="KW-1185">Reference proteome</keyword>
<dbReference type="InterPro" id="IPR000719">
    <property type="entry name" value="Prot_kinase_dom"/>
</dbReference>
<reference evidence="12" key="2">
    <citation type="submission" date="2020-02" db="EMBL/GenBank/DDBJ databases">
        <title>Esox lucius (northern pike) genome, fEsoLuc1, primary haplotype.</title>
        <authorList>
            <person name="Myers G."/>
            <person name="Karagic N."/>
            <person name="Meyer A."/>
            <person name="Pippel M."/>
            <person name="Reichard M."/>
            <person name="Winkler S."/>
            <person name="Tracey A."/>
            <person name="Sims Y."/>
            <person name="Howe K."/>
            <person name="Rhie A."/>
            <person name="Formenti G."/>
            <person name="Durbin R."/>
            <person name="Fedrigo O."/>
            <person name="Jarvis E.D."/>
        </authorList>
    </citation>
    <scope>NUCLEOTIDE SEQUENCE [LARGE SCALE GENOMIC DNA]</scope>
</reference>
<dbReference type="GO" id="GO:0007346">
    <property type="term" value="P:regulation of mitotic cell cycle"/>
    <property type="evidence" value="ECO:0007669"/>
    <property type="project" value="TreeGrafter"/>
</dbReference>
<gene>
    <name evidence="12" type="primary">ING4</name>
</gene>
<evidence type="ECO:0000313" key="13">
    <source>
        <dbReference type="Proteomes" id="UP000265140"/>
    </source>
</evidence>
<dbReference type="AlphaFoldDB" id="A0A3P8ZPW1"/>
<dbReference type="EC" id="2.7.11.1" evidence="2"/>
<reference evidence="12" key="3">
    <citation type="submission" date="2025-08" db="UniProtKB">
        <authorList>
            <consortium name="Ensembl"/>
        </authorList>
    </citation>
    <scope>IDENTIFICATION</scope>
</reference>
<dbReference type="InterPro" id="IPR011009">
    <property type="entry name" value="Kinase-like_dom_sf"/>
</dbReference>
<keyword evidence="7" id="KW-0067">ATP-binding</keyword>
<evidence type="ECO:0000256" key="1">
    <source>
        <dbReference type="ARBA" id="ARBA00005505"/>
    </source>
</evidence>
<dbReference type="PANTHER" id="PTHR22984:SF11">
    <property type="entry name" value="AURORA KINASE-RELATED"/>
    <property type="match status" value="1"/>
</dbReference>
<keyword evidence="6" id="KW-0418">Kinase</keyword>
<comment type="similarity">
    <text evidence="1">Belongs to the protein kinase superfamily. CAMK Ser/Thr protein kinase family. PIM subfamily.</text>
</comment>
<dbReference type="SUPFAM" id="SSF56112">
    <property type="entry name" value="Protein kinase-like (PK-like)"/>
    <property type="match status" value="1"/>
</dbReference>
<dbReference type="Ensembl" id="ENSELUT00000007148.3">
    <property type="protein sequence ID" value="ENSELUP00000030894.3"/>
    <property type="gene ID" value="ENSELUG00000008282.3"/>
</dbReference>
<evidence type="ECO:0000256" key="9">
    <source>
        <dbReference type="ARBA" id="ARBA00048679"/>
    </source>
</evidence>
<keyword evidence="4" id="KW-0808">Transferase</keyword>
<feature type="compositionally biased region" description="Low complexity" evidence="10">
    <location>
        <begin position="160"/>
        <end position="178"/>
    </location>
</feature>
<dbReference type="GO" id="GO:0005737">
    <property type="term" value="C:cytoplasm"/>
    <property type="evidence" value="ECO:0007669"/>
    <property type="project" value="TreeGrafter"/>
</dbReference>
<dbReference type="GO" id="GO:0005524">
    <property type="term" value="F:ATP binding"/>
    <property type="evidence" value="ECO:0007669"/>
    <property type="project" value="UniProtKB-KW"/>
</dbReference>
<sequence length="465" mass="52518">MTDDISMLFDISRSQGTNHSNPHWNLKKNRFLYSLLLNKMMRMKRKGRMDRDRGKGPARKRFKAERFDLVFPEPPGPQTSQVNCMLADPDLAMQTRTTSEKPRRGVPLPTPKMEDKGTQSDIVSKRKRKTVFQDLDSDNLRPAKKIKVAIPSSALDPANSSDHSASTAYTSASSEQAGSSCSDLCSLCKAKARRNPHRGVCFNSLYSVGRMLGQGGCGYVFEGTRRTDGKEVAIKYIPKCELDYITVPGTICRHPLEVVLMLLVSQPPVCDNVVELLDWYELPKIIVLVLERPTPCMDLSDYCMAMGGKLDQAVARDIMQQVVVAMQHCQSRSVFHRDIKMENLLVQTDTMKVKLIDFGCGDLLRARSYREIAGTAEYIAPEWFLEGRYQGNEATVWSLGVLLFGMVNGKLPFREDSEIVKGCMRFNRGISKECRNLVRLCLMRDPCKRPNLEQILSHSWMSDLS</sequence>
<evidence type="ECO:0000256" key="6">
    <source>
        <dbReference type="ARBA" id="ARBA00022777"/>
    </source>
</evidence>
<evidence type="ECO:0000313" key="12">
    <source>
        <dbReference type="Ensembl" id="ENSELUP00000030894.3"/>
    </source>
</evidence>
<evidence type="ECO:0000256" key="7">
    <source>
        <dbReference type="ARBA" id="ARBA00022840"/>
    </source>
</evidence>
<dbReference type="SMART" id="SM00220">
    <property type="entry name" value="S_TKc"/>
    <property type="match status" value="1"/>
</dbReference>
<evidence type="ECO:0000256" key="8">
    <source>
        <dbReference type="ARBA" id="ARBA00047899"/>
    </source>
</evidence>
<feature type="region of interest" description="Disordered" evidence="10">
    <location>
        <begin position="154"/>
        <end position="178"/>
    </location>
</feature>
<dbReference type="Gene3D" id="1.10.510.10">
    <property type="entry name" value="Transferase(Phosphotransferase) domain 1"/>
    <property type="match status" value="1"/>
</dbReference>
<dbReference type="InterPro" id="IPR051138">
    <property type="entry name" value="PIM_Ser/Thr_kinase"/>
</dbReference>
<evidence type="ECO:0000256" key="2">
    <source>
        <dbReference type="ARBA" id="ARBA00012513"/>
    </source>
</evidence>
<name>A0A3P8ZPW1_ESOLU</name>
<dbReference type="OMA" id="QIHLHPW"/>
<proteinExistence type="inferred from homology"/>
<keyword evidence="5" id="KW-0547">Nucleotide-binding</keyword>
<reference evidence="13" key="1">
    <citation type="journal article" date="2014" name="PLoS ONE">
        <title>The genome and linkage map of the northern pike (Esox lucius): conserved synteny revealed between the salmonid sister group and the Neoteleostei.</title>
        <authorList>
            <person name="Rondeau E.B."/>
            <person name="Minkley D.R."/>
            <person name="Leong J.S."/>
            <person name="Messmer A.M."/>
            <person name="Jantzen J.R."/>
            <person name="von Schalburg K.R."/>
            <person name="Lemon C."/>
            <person name="Bird N.H."/>
            <person name="Koop B.F."/>
        </authorList>
    </citation>
    <scope>NUCLEOTIDE SEQUENCE</scope>
</reference>
<reference evidence="12" key="4">
    <citation type="submission" date="2025-09" db="UniProtKB">
        <authorList>
            <consortium name="Ensembl"/>
        </authorList>
    </citation>
    <scope>IDENTIFICATION</scope>
</reference>
<dbReference type="Bgee" id="ENSELUG00000008282">
    <property type="expression patterns" value="Expressed in testis and 3 other cell types or tissues"/>
</dbReference>
<feature type="domain" description="Protein kinase" evidence="11">
    <location>
        <begin position="206"/>
        <end position="461"/>
    </location>
</feature>
<evidence type="ECO:0000256" key="3">
    <source>
        <dbReference type="ARBA" id="ARBA00022527"/>
    </source>
</evidence>
<dbReference type="PROSITE" id="PS50011">
    <property type="entry name" value="PROTEIN_KINASE_DOM"/>
    <property type="match status" value="1"/>
</dbReference>
<evidence type="ECO:0000259" key="11">
    <source>
        <dbReference type="PROSITE" id="PS50011"/>
    </source>
</evidence>
<dbReference type="InParanoid" id="A0A3P8ZPW1"/>